<sequence>LFLPSRASSLHACLSQPQDKELAWRAWAKTESVKRMIVCLVMIDSFFASNSAGQPVIRIDALQFHIPCSRELFNAPTGHHWAQLASAGAITISPVLDLRIYPTILPSLVTQSDIEIHGLKATIWLQIAALKHRFLNRGIHEGSLEYIDLFPGDQYCRDSTGAMLVPLVCDIYSKYKYELETGNPNCLALWHTIGIGLTANMDLFELAAGRDGVEAAKLSIAKISQWAQSPTARRVCLHAAQTYTCMSRRTILDGTMFNSEIALFNSDLVLGFYLYAAPEHLEGGSGASSPLPLELLEDIDWSQVGMEGLPGIDTCPEYATSAARHFIKEGGRVSFSGFKHSGGYGLSKRVVLEFVGLLEEVGRWNVREFCHILRIMSDGMIELENPVSPP</sequence>
<accession>A0A2T2N4U2</accession>
<evidence type="ECO:0000256" key="4">
    <source>
        <dbReference type="ARBA" id="ARBA00023163"/>
    </source>
</evidence>
<dbReference type="STRING" id="1448308.A0A2T2N4U2"/>
<keyword evidence="5" id="KW-0539">Nucleus</keyword>
<evidence type="ECO:0000256" key="1">
    <source>
        <dbReference type="ARBA" id="ARBA00022723"/>
    </source>
</evidence>
<proteinExistence type="predicted"/>
<keyword evidence="7" id="KW-1185">Reference proteome</keyword>
<gene>
    <name evidence="6" type="ORF">BS50DRAFT_506589</name>
</gene>
<reference evidence="6 7" key="1">
    <citation type="journal article" date="2018" name="Front. Microbiol.">
        <title>Genome-Wide Analysis of Corynespora cassiicola Leaf Fall Disease Putative Effectors.</title>
        <authorList>
            <person name="Lopez D."/>
            <person name="Ribeiro S."/>
            <person name="Label P."/>
            <person name="Fumanal B."/>
            <person name="Venisse J.S."/>
            <person name="Kohler A."/>
            <person name="de Oliveira R.R."/>
            <person name="Labutti K."/>
            <person name="Lipzen A."/>
            <person name="Lail K."/>
            <person name="Bauer D."/>
            <person name="Ohm R.A."/>
            <person name="Barry K.W."/>
            <person name="Spatafora J."/>
            <person name="Grigoriev I.V."/>
            <person name="Martin F.M."/>
            <person name="Pujade-Renaud V."/>
        </authorList>
    </citation>
    <scope>NUCLEOTIDE SEQUENCE [LARGE SCALE GENOMIC DNA]</scope>
    <source>
        <strain evidence="6 7">Philippines</strain>
    </source>
</reference>
<dbReference type="Proteomes" id="UP000240883">
    <property type="component" value="Unassembled WGS sequence"/>
</dbReference>
<dbReference type="EMBL" id="KZ678149">
    <property type="protein sequence ID" value="PSN60465.1"/>
    <property type="molecule type" value="Genomic_DNA"/>
</dbReference>
<evidence type="ECO:0000313" key="7">
    <source>
        <dbReference type="Proteomes" id="UP000240883"/>
    </source>
</evidence>
<evidence type="ECO:0000256" key="2">
    <source>
        <dbReference type="ARBA" id="ARBA00022833"/>
    </source>
</evidence>
<dbReference type="AlphaFoldDB" id="A0A2T2N4U2"/>
<evidence type="ECO:0000313" key="6">
    <source>
        <dbReference type="EMBL" id="PSN60465.1"/>
    </source>
</evidence>
<keyword evidence="3" id="KW-0805">Transcription regulation</keyword>
<dbReference type="GO" id="GO:0046872">
    <property type="term" value="F:metal ion binding"/>
    <property type="evidence" value="ECO:0007669"/>
    <property type="project" value="UniProtKB-KW"/>
</dbReference>
<evidence type="ECO:0000256" key="3">
    <source>
        <dbReference type="ARBA" id="ARBA00023015"/>
    </source>
</evidence>
<keyword evidence="4" id="KW-0804">Transcription</keyword>
<dbReference type="OrthoDB" id="10018191at2759"/>
<name>A0A2T2N4U2_CORCC</name>
<organism evidence="6 7">
    <name type="scientific">Corynespora cassiicola Philippines</name>
    <dbReference type="NCBI Taxonomy" id="1448308"/>
    <lineage>
        <taxon>Eukaryota</taxon>
        <taxon>Fungi</taxon>
        <taxon>Dikarya</taxon>
        <taxon>Ascomycota</taxon>
        <taxon>Pezizomycotina</taxon>
        <taxon>Dothideomycetes</taxon>
        <taxon>Pleosporomycetidae</taxon>
        <taxon>Pleosporales</taxon>
        <taxon>Corynesporascaceae</taxon>
        <taxon>Corynespora</taxon>
    </lineage>
</organism>
<feature type="non-terminal residue" evidence="6">
    <location>
        <position position="1"/>
    </location>
</feature>
<evidence type="ECO:0000256" key="5">
    <source>
        <dbReference type="ARBA" id="ARBA00023242"/>
    </source>
</evidence>
<keyword evidence="1" id="KW-0479">Metal-binding</keyword>
<protein>
    <submittedName>
        <fullName evidence="6">C2H2 type zinc finger domain-containing protein</fullName>
    </submittedName>
</protein>
<keyword evidence="2" id="KW-0862">Zinc</keyword>
<dbReference type="PANTHER" id="PTHR47660">
    <property type="entry name" value="TRANSCRIPTION FACTOR WITH C2H2 AND ZN(2)-CYS(6) DNA BINDING DOMAIN (EUROFUNG)-RELATED-RELATED"/>
    <property type="match status" value="1"/>
</dbReference>
<dbReference type="PANTHER" id="PTHR47660:SF2">
    <property type="entry name" value="TRANSCRIPTION FACTOR WITH C2H2 AND ZN(2)-CYS(6) DNA BINDING DOMAIN (EUROFUNG)"/>
    <property type="match status" value="1"/>
</dbReference>